<reference evidence="1" key="1">
    <citation type="submission" date="2018-01" db="EMBL/GenBank/DDBJ databases">
        <authorList>
            <person name="Mao J.F."/>
        </authorList>
    </citation>
    <scope>NUCLEOTIDE SEQUENCE</scope>
    <source>
        <strain evidence="1">Huo1</strain>
        <tissue evidence="1">Leaf</tissue>
    </source>
</reference>
<evidence type="ECO:0000313" key="2">
    <source>
        <dbReference type="Proteomes" id="UP000298416"/>
    </source>
</evidence>
<dbReference type="Proteomes" id="UP000298416">
    <property type="component" value="Unassembled WGS sequence"/>
</dbReference>
<accession>A0A8X8W1G7</accession>
<protein>
    <submittedName>
        <fullName evidence="1">Uncharacterized protein</fullName>
    </submittedName>
</protein>
<evidence type="ECO:0000313" key="1">
    <source>
        <dbReference type="EMBL" id="KAG6386330.1"/>
    </source>
</evidence>
<reference evidence="1" key="2">
    <citation type="submission" date="2020-08" db="EMBL/GenBank/DDBJ databases">
        <title>Plant Genome Project.</title>
        <authorList>
            <person name="Zhang R.-G."/>
        </authorList>
    </citation>
    <scope>NUCLEOTIDE SEQUENCE</scope>
    <source>
        <strain evidence="1">Huo1</strain>
        <tissue evidence="1">Leaf</tissue>
    </source>
</reference>
<organism evidence="1">
    <name type="scientific">Salvia splendens</name>
    <name type="common">Scarlet sage</name>
    <dbReference type="NCBI Taxonomy" id="180675"/>
    <lineage>
        <taxon>Eukaryota</taxon>
        <taxon>Viridiplantae</taxon>
        <taxon>Streptophyta</taxon>
        <taxon>Embryophyta</taxon>
        <taxon>Tracheophyta</taxon>
        <taxon>Spermatophyta</taxon>
        <taxon>Magnoliopsida</taxon>
        <taxon>eudicotyledons</taxon>
        <taxon>Gunneridae</taxon>
        <taxon>Pentapetalae</taxon>
        <taxon>asterids</taxon>
        <taxon>lamiids</taxon>
        <taxon>Lamiales</taxon>
        <taxon>Lamiaceae</taxon>
        <taxon>Nepetoideae</taxon>
        <taxon>Mentheae</taxon>
        <taxon>Salviinae</taxon>
        <taxon>Salvia</taxon>
        <taxon>Salvia subgen. Calosphace</taxon>
        <taxon>core Calosphace</taxon>
    </lineage>
</organism>
<dbReference type="AlphaFoldDB" id="A0A8X8W1G7"/>
<name>A0A8X8W1G7_SALSN</name>
<sequence>MISEWKRQGGIIVAGPGKHNISYIHKHLNLRYRLFLRKLHPRPVTYAMQNVGFTQDKEAGDDPEIQEILKACCVQDN</sequence>
<dbReference type="EMBL" id="PNBA02000022">
    <property type="protein sequence ID" value="KAG6386330.1"/>
    <property type="molecule type" value="Genomic_DNA"/>
</dbReference>
<comment type="caution">
    <text evidence="1">The sequence shown here is derived from an EMBL/GenBank/DDBJ whole genome shotgun (WGS) entry which is preliminary data.</text>
</comment>
<proteinExistence type="predicted"/>
<gene>
    <name evidence="1" type="ORF">SASPL_155226</name>
</gene>
<keyword evidence="2" id="KW-1185">Reference proteome</keyword>